<gene>
    <name evidence="2" type="ORF">ACFQS8_01640</name>
</gene>
<keyword evidence="2" id="KW-0378">Hydrolase</keyword>
<dbReference type="SUPFAM" id="SSF100950">
    <property type="entry name" value="NagB/RpiA/CoA transferase-like"/>
    <property type="match status" value="2"/>
</dbReference>
<dbReference type="Gene3D" id="3.30.750.70">
    <property type="entry name" value="4-hydroxybutyrate coenzyme like domains"/>
    <property type="match status" value="1"/>
</dbReference>
<evidence type="ECO:0000313" key="2">
    <source>
        <dbReference type="EMBL" id="MFC7290306.1"/>
    </source>
</evidence>
<dbReference type="Gene3D" id="3.40.1080.10">
    <property type="entry name" value="Glutaconate Coenzyme A-transferase"/>
    <property type="match status" value="1"/>
</dbReference>
<dbReference type="EMBL" id="JBHTBR010000002">
    <property type="protein sequence ID" value="MFC7290306.1"/>
    <property type="molecule type" value="Genomic_DNA"/>
</dbReference>
<dbReference type="PANTHER" id="PTHR21432:SF20">
    <property type="entry name" value="ACETYL-COA HYDROLASE"/>
    <property type="match status" value="1"/>
</dbReference>
<dbReference type="Gene3D" id="3.40.1080.20">
    <property type="entry name" value="Acetyl-CoA hydrolase/transferase C-terminal domain"/>
    <property type="match status" value="1"/>
</dbReference>
<protein>
    <submittedName>
        <fullName evidence="2">Acetyl-CoA hydrolase/transferase family protein</fullName>
    </submittedName>
</protein>
<reference evidence="3" key="1">
    <citation type="journal article" date="2019" name="Int. J. Syst. Evol. Microbiol.">
        <title>The Global Catalogue of Microorganisms (GCM) 10K type strain sequencing project: providing services to taxonomists for standard genome sequencing and annotation.</title>
        <authorList>
            <consortium name="The Broad Institute Genomics Platform"/>
            <consortium name="The Broad Institute Genome Sequencing Center for Infectious Disease"/>
            <person name="Wu L."/>
            <person name="Ma J."/>
        </authorList>
    </citation>
    <scope>NUCLEOTIDE SEQUENCE [LARGE SCALE GENOMIC DNA]</scope>
    <source>
        <strain evidence="3">CCUG 51308</strain>
    </source>
</reference>
<dbReference type="InterPro" id="IPR026888">
    <property type="entry name" value="AcetylCoA_hyd_C"/>
</dbReference>
<dbReference type="Pfam" id="PF13336">
    <property type="entry name" value="AcetylCoA_hyd_C"/>
    <property type="match status" value="1"/>
</dbReference>
<organism evidence="2 3">
    <name type="scientific">Hirschia litorea</name>
    <dbReference type="NCBI Taxonomy" id="1199156"/>
    <lineage>
        <taxon>Bacteria</taxon>
        <taxon>Pseudomonadati</taxon>
        <taxon>Pseudomonadota</taxon>
        <taxon>Alphaproteobacteria</taxon>
        <taxon>Hyphomonadales</taxon>
        <taxon>Hyphomonadaceae</taxon>
        <taxon>Hirschia</taxon>
    </lineage>
</organism>
<comment type="caution">
    <text evidence="2">The sequence shown here is derived from an EMBL/GenBank/DDBJ whole genome shotgun (WGS) entry which is preliminary data.</text>
</comment>
<dbReference type="GO" id="GO:0016787">
    <property type="term" value="F:hydrolase activity"/>
    <property type="evidence" value="ECO:0007669"/>
    <property type="project" value="UniProtKB-KW"/>
</dbReference>
<sequence length="421" mass="44931">MIYHSISDALTILKKALPAASRLYVAGCSGEPIALSNHLKENDTFAENTTFLGIWIPGVNKTDWASLHPTAKAETIFLSADLRSSFETGDTQFLPLSYTQSWRWLSSTPLDGGVVMVSPPDKDGNVSLGVSSDFSQAILARNDVPVLALINHAMPSPPNAPKYPLSRFLCAAQTDTPLIQIAPNDLPDTFAKIGQHIASLIDDGDTLQFGLGNVQQAVLGSLKEHKNLKIHAGMISDPLLDLIDSDSLDRSKGSVTTGVAIGTDRLYQHLKTDESVCFEPVFHTHDISTLSAIPNLKAINSAIEVDLFGQANAEFINGKQVSGTGGLVDFLRGSAIAPNGQGIIALASTAKRGTLTRITPRLQPNATSIARADMDTVVTEHGIAVLKGKSIEERAQALIAIADPAFHSELQAAWANIRSSL</sequence>
<dbReference type="InterPro" id="IPR038460">
    <property type="entry name" value="AcetylCoA_hyd_C_sf"/>
</dbReference>
<proteinExistence type="predicted"/>
<keyword evidence="3" id="KW-1185">Reference proteome</keyword>
<dbReference type="InterPro" id="IPR037171">
    <property type="entry name" value="NagB/RpiA_transferase-like"/>
</dbReference>
<name>A0ABW2IH86_9PROT</name>
<dbReference type="RefSeq" id="WP_382165091.1">
    <property type="nucleotide sequence ID" value="NZ_JBHTBR010000002.1"/>
</dbReference>
<dbReference type="InterPro" id="IPR046433">
    <property type="entry name" value="ActCoA_hydro"/>
</dbReference>
<dbReference type="PANTHER" id="PTHR21432">
    <property type="entry name" value="ACETYL-COA HYDROLASE-RELATED"/>
    <property type="match status" value="1"/>
</dbReference>
<feature type="domain" description="Acetyl-CoA hydrolase/transferase C-terminal" evidence="1">
    <location>
        <begin position="262"/>
        <end position="412"/>
    </location>
</feature>
<evidence type="ECO:0000313" key="3">
    <source>
        <dbReference type="Proteomes" id="UP001596492"/>
    </source>
</evidence>
<evidence type="ECO:0000259" key="1">
    <source>
        <dbReference type="Pfam" id="PF13336"/>
    </source>
</evidence>
<accession>A0ABW2IH86</accession>
<dbReference type="Proteomes" id="UP001596492">
    <property type="component" value="Unassembled WGS sequence"/>
</dbReference>